<proteinExistence type="inferred from homology"/>
<dbReference type="InterPro" id="IPR050177">
    <property type="entry name" value="Lipid_A_modif_metabolic_enz"/>
</dbReference>
<keyword evidence="6" id="KW-0560">Oxidoreductase</keyword>
<dbReference type="OrthoDB" id="10058185at2759"/>
<dbReference type="InterPro" id="IPR036291">
    <property type="entry name" value="NAD(P)-bd_dom_sf"/>
</dbReference>
<dbReference type="SUPFAM" id="SSF51735">
    <property type="entry name" value="NAD(P)-binding Rossmann-fold domains"/>
    <property type="match status" value="1"/>
</dbReference>
<dbReference type="PANTHER" id="PTHR43245:SF51">
    <property type="entry name" value="SHORT CHAIN DEHYDROGENASE_REDUCTASE FAMILY 42E, MEMBER 2"/>
    <property type="match status" value="1"/>
</dbReference>
<evidence type="ECO:0000256" key="4">
    <source>
        <dbReference type="ARBA" id="ARBA00022824"/>
    </source>
</evidence>
<feature type="transmembrane region" description="Helical" evidence="8">
    <location>
        <begin position="428"/>
        <end position="449"/>
    </location>
</feature>
<dbReference type="GO" id="GO:0006694">
    <property type="term" value="P:steroid biosynthetic process"/>
    <property type="evidence" value="ECO:0007669"/>
    <property type="project" value="InterPro"/>
</dbReference>
<sequence length="595" mass="65942">MSIEEKWCVVTGGRGFAARHLVEMLIARDTFSVRIADLGATIDLEPSEEDGPLGQALRSGRAVYVPTDLRNKAQVVKACEGAEAVFHMAAPNSSINNYQLHHSVNVEGTKNVIDACMELKVKRLIYTSSPSVVFDGVHGIFNGDETLPYPAKYIIGDGNNIYDFTYVENVAHAHICAERALASEGMVAEKAAGQAYFVTNMEPIKFWEFMSLILEGLGYERPSIKIPAVVMVPIAHVVEWTYKLLGPYGMKVPQLTPSRIALLSCSRSFNCSKAKDLLGYTPIVSLQEGLKKTIESYSHLRADQLPKREGPSKASIYLGSGKGLNQQLLFMSLLFSISGWPVFAYVVFWIWLPLWCLEYACIGPNKKLVGFEKGNKKEKENTGGSLSLPSFRGQYLVVGGKLEQVAVALLDIYVFADMLLWRDKKQTLTALLVLVVGYYNFIASGFTLLSALSKLLLSTTIFLFIHGILPEKIMGFTVEKIPPSRFHLSEDMSRRVASSVASSWNAAVSALKCISKGNDWLLFLQVVVFLLLLSFLGSLSLQSIFVIGVPTAFVAFYVHEKREQEIDSMIQKTLSRGRNLKSDIVKKFVTSKKID</sequence>
<dbReference type="InterPro" id="IPR003388">
    <property type="entry name" value="Reticulon"/>
</dbReference>
<evidence type="ECO:0000313" key="10">
    <source>
        <dbReference type="EMBL" id="KAB1210468.1"/>
    </source>
</evidence>
<accession>A0A6A1VF44</accession>
<dbReference type="Pfam" id="PF01073">
    <property type="entry name" value="3Beta_HSD"/>
    <property type="match status" value="1"/>
</dbReference>
<keyword evidence="5 8" id="KW-1133">Transmembrane helix</keyword>
<dbReference type="EMBL" id="RXIC02000024">
    <property type="protein sequence ID" value="KAB1210468.1"/>
    <property type="molecule type" value="Genomic_DNA"/>
</dbReference>
<gene>
    <name evidence="10" type="ORF">CJ030_MR6G010764</name>
</gene>
<keyword evidence="3 8" id="KW-0812">Transmembrane</keyword>
<evidence type="ECO:0000256" key="6">
    <source>
        <dbReference type="ARBA" id="ARBA00023002"/>
    </source>
</evidence>
<feature type="domain" description="Reticulon" evidence="9">
    <location>
        <begin position="415"/>
        <end position="595"/>
    </location>
</feature>
<reference evidence="10 11" key="1">
    <citation type="journal article" date="2019" name="Plant Biotechnol. J.">
        <title>The red bayberry genome and genetic basis of sex determination.</title>
        <authorList>
            <person name="Jia H.M."/>
            <person name="Jia H.J."/>
            <person name="Cai Q.L."/>
            <person name="Wang Y."/>
            <person name="Zhao H.B."/>
            <person name="Yang W.F."/>
            <person name="Wang G.Y."/>
            <person name="Li Y.H."/>
            <person name="Zhan D.L."/>
            <person name="Shen Y.T."/>
            <person name="Niu Q.F."/>
            <person name="Chang L."/>
            <person name="Qiu J."/>
            <person name="Zhao L."/>
            <person name="Xie H.B."/>
            <person name="Fu W.Y."/>
            <person name="Jin J."/>
            <person name="Li X.W."/>
            <person name="Jiao Y."/>
            <person name="Zhou C.C."/>
            <person name="Tu T."/>
            <person name="Chai C.Y."/>
            <person name="Gao J.L."/>
            <person name="Fan L.J."/>
            <person name="van de Weg E."/>
            <person name="Wang J.Y."/>
            <person name="Gao Z.S."/>
        </authorList>
    </citation>
    <scope>NUCLEOTIDE SEQUENCE [LARGE SCALE GENOMIC DNA]</scope>
    <source>
        <tissue evidence="10">Leaves</tissue>
    </source>
</reference>
<dbReference type="AlphaFoldDB" id="A0A6A1VF44"/>
<evidence type="ECO:0000256" key="8">
    <source>
        <dbReference type="RuleBase" id="RU363132"/>
    </source>
</evidence>
<dbReference type="Pfam" id="PF02453">
    <property type="entry name" value="Reticulon"/>
    <property type="match status" value="1"/>
</dbReference>
<dbReference type="GO" id="GO:0016616">
    <property type="term" value="F:oxidoreductase activity, acting on the CH-OH group of donors, NAD or NADP as acceptor"/>
    <property type="evidence" value="ECO:0007669"/>
    <property type="project" value="InterPro"/>
</dbReference>
<dbReference type="PANTHER" id="PTHR43245">
    <property type="entry name" value="BIFUNCTIONAL POLYMYXIN RESISTANCE PROTEIN ARNA"/>
    <property type="match status" value="1"/>
</dbReference>
<evidence type="ECO:0000256" key="1">
    <source>
        <dbReference type="ARBA" id="ARBA00004477"/>
    </source>
</evidence>
<evidence type="ECO:0000256" key="2">
    <source>
        <dbReference type="ARBA" id="ARBA00009219"/>
    </source>
</evidence>
<dbReference type="InterPro" id="IPR002225">
    <property type="entry name" value="3Beta_OHSteriod_DH/Estase"/>
</dbReference>
<organism evidence="10 11">
    <name type="scientific">Morella rubra</name>
    <name type="common">Chinese bayberry</name>
    <dbReference type="NCBI Taxonomy" id="262757"/>
    <lineage>
        <taxon>Eukaryota</taxon>
        <taxon>Viridiplantae</taxon>
        <taxon>Streptophyta</taxon>
        <taxon>Embryophyta</taxon>
        <taxon>Tracheophyta</taxon>
        <taxon>Spermatophyta</taxon>
        <taxon>Magnoliopsida</taxon>
        <taxon>eudicotyledons</taxon>
        <taxon>Gunneridae</taxon>
        <taxon>Pentapetalae</taxon>
        <taxon>rosids</taxon>
        <taxon>fabids</taxon>
        <taxon>Fagales</taxon>
        <taxon>Myricaceae</taxon>
        <taxon>Morella</taxon>
    </lineage>
</organism>
<evidence type="ECO:0000259" key="9">
    <source>
        <dbReference type="PROSITE" id="PS50845"/>
    </source>
</evidence>
<comment type="caution">
    <text evidence="10">The sequence shown here is derived from an EMBL/GenBank/DDBJ whole genome shotgun (WGS) entry which is preliminary data.</text>
</comment>
<keyword evidence="11" id="KW-1185">Reference proteome</keyword>
<name>A0A6A1VF44_9ROSI</name>
<dbReference type="Gene3D" id="3.40.50.720">
    <property type="entry name" value="NAD(P)-binding Rossmann-like Domain"/>
    <property type="match status" value="2"/>
</dbReference>
<keyword evidence="4 8" id="KW-0256">Endoplasmic reticulum</keyword>
<evidence type="ECO:0000256" key="3">
    <source>
        <dbReference type="ARBA" id="ARBA00022692"/>
    </source>
</evidence>
<protein>
    <recommendedName>
        <fullName evidence="8">Reticulon-like protein</fullName>
    </recommendedName>
</protein>
<feature type="transmembrane region" description="Helical" evidence="8">
    <location>
        <begin position="328"/>
        <end position="352"/>
    </location>
</feature>
<comment type="similarity">
    <text evidence="2">Belongs to the 3-beta-HSD family.</text>
</comment>
<evidence type="ECO:0000313" key="11">
    <source>
        <dbReference type="Proteomes" id="UP000516437"/>
    </source>
</evidence>
<dbReference type="PROSITE" id="PS50845">
    <property type="entry name" value="RETICULON"/>
    <property type="match status" value="1"/>
</dbReference>
<dbReference type="Proteomes" id="UP000516437">
    <property type="component" value="Chromosome 6"/>
</dbReference>
<comment type="subcellular location">
    <subcellularLocation>
        <location evidence="1 8">Endoplasmic reticulum membrane</location>
        <topology evidence="1 8">Multi-pass membrane protein</topology>
    </subcellularLocation>
</comment>
<keyword evidence="7 8" id="KW-0472">Membrane</keyword>
<evidence type="ECO:0000256" key="7">
    <source>
        <dbReference type="ARBA" id="ARBA00023136"/>
    </source>
</evidence>
<evidence type="ECO:0000256" key="5">
    <source>
        <dbReference type="ARBA" id="ARBA00022989"/>
    </source>
</evidence>
<dbReference type="GO" id="GO:0005789">
    <property type="term" value="C:endoplasmic reticulum membrane"/>
    <property type="evidence" value="ECO:0007669"/>
    <property type="project" value="UniProtKB-SubCell"/>
</dbReference>